<keyword evidence="6" id="KW-0862">Zinc</keyword>
<dbReference type="Pfam" id="PF04151">
    <property type="entry name" value="PPC"/>
    <property type="match status" value="2"/>
</dbReference>
<accession>A0ABV7WTX5</accession>
<feature type="domain" description="Peptidase C-terminal archaeal/bacterial" evidence="8">
    <location>
        <begin position="551"/>
        <end position="605"/>
    </location>
</feature>
<dbReference type="EMBL" id="JBHRYN010000008">
    <property type="protein sequence ID" value="MFC3701350.1"/>
    <property type="molecule type" value="Genomic_DNA"/>
</dbReference>
<keyword evidence="4 7" id="KW-0732">Signal</keyword>
<evidence type="ECO:0000256" key="1">
    <source>
        <dbReference type="ARBA" id="ARBA00022438"/>
    </source>
</evidence>
<evidence type="ECO:0000256" key="2">
    <source>
        <dbReference type="ARBA" id="ARBA00022670"/>
    </source>
</evidence>
<dbReference type="RefSeq" id="WP_290282647.1">
    <property type="nucleotide sequence ID" value="NZ_JAUFQI010000001.1"/>
</dbReference>
<comment type="caution">
    <text evidence="10">The sequence shown here is derived from an EMBL/GenBank/DDBJ whole genome shotgun (WGS) entry which is preliminary data.</text>
</comment>
<dbReference type="InterPro" id="IPR045175">
    <property type="entry name" value="M28_fam"/>
</dbReference>
<dbReference type="InterPro" id="IPR007484">
    <property type="entry name" value="Peptidase_M28"/>
</dbReference>
<dbReference type="SUPFAM" id="SSF53187">
    <property type="entry name" value="Zn-dependent exopeptidases"/>
    <property type="match status" value="1"/>
</dbReference>
<keyword evidence="2" id="KW-0645">Protease</keyword>
<evidence type="ECO:0000256" key="6">
    <source>
        <dbReference type="ARBA" id="ARBA00022833"/>
    </source>
</evidence>
<feature type="domain" description="Peptidase M28" evidence="9">
    <location>
        <begin position="193"/>
        <end position="388"/>
    </location>
</feature>
<protein>
    <submittedName>
        <fullName evidence="10">M20/M25/M40 family metallo-hydrolase</fullName>
    </submittedName>
</protein>
<dbReference type="PANTHER" id="PTHR12147:SF56">
    <property type="entry name" value="AMINOPEPTIDASE YDR415C-RELATED"/>
    <property type="match status" value="1"/>
</dbReference>
<evidence type="ECO:0000256" key="5">
    <source>
        <dbReference type="ARBA" id="ARBA00022801"/>
    </source>
</evidence>
<dbReference type="Gene3D" id="3.40.630.10">
    <property type="entry name" value="Zn peptidases"/>
    <property type="match status" value="1"/>
</dbReference>
<evidence type="ECO:0000313" key="10">
    <source>
        <dbReference type="EMBL" id="MFC3701350.1"/>
    </source>
</evidence>
<keyword evidence="5" id="KW-0378">Hydrolase</keyword>
<evidence type="ECO:0000256" key="3">
    <source>
        <dbReference type="ARBA" id="ARBA00022723"/>
    </source>
</evidence>
<evidence type="ECO:0000259" key="9">
    <source>
        <dbReference type="Pfam" id="PF04389"/>
    </source>
</evidence>
<gene>
    <name evidence="10" type="ORF">ACFOND_06815</name>
</gene>
<evidence type="ECO:0000259" key="8">
    <source>
        <dbReference type="Pfam" id="PF04151"/>
    </source>
</evidence>
<reference evidence="11" key="1">
    <citation type="journal article" date="2019" name="Int. J. Syst. Evol. Microbiol.">
        <title>The Global Catalogue of Microorganisms (GCM) 10K type strain sequencing project: providing services to taxonomists for standard genome sequencing and annotation.</title>
        <authorList>
            <consortium name="The Broad Institute Genomics Platform"/>
            <consortium name="The Broad Institute Genome Sequencing Center for Infectious Disease"/>
            <person name="Wu L."/>
            <person name="Ma J."/>
        </authorList>
    </citation>
    <scope>NUCLEOTIDE SEQUENCE [LARGE SCALE GENOMIC DNA]</scope>
    <source>
        <strain evidence="11">CECT 8288</strain>
    </source>
</reference>
<dbReference type="InterPro" id="IPR007280">
    <property type="entry name" value="Peptidase_C_arc/bac"/>
</dbReference>
<evidence type="ECO:0000256" key="7">
    <source>
        <dbReference type="SAM" id="SignalP"/>
    </source>
</evidence>
<keyword evidence="1" id="KW-0031">Aminopeptidase</keyword>
<proteinExistence type="predicted"/>
<organism evidence="10 11">
    <name type="scientific">Reinekea marina</name>
    <dbReference type="NCBI Taxonomy" id="1310421"/>
    <lineage>
        <taxon>Bacteria</taxon>
        <taxon>Pseudomonadati</taxon>
        <taxon>Pseudomonadota</taxon>
        <taxon>Gammaproteobacteria</taxon>
        <taxon>Oceanospirillales</taxon>
        <taxon>Saccharospirillaceae</taxon>
        <taxon>Reinekea</taxon>
    </lineage>
</organism>
<feature type="signal peptide" evidence="7">
    <location>
        <begin position="1"/>
        <end position="20"/>
    </location>
</feature>
<dbReference type="Proteomes" id="UP001595710">
    <property type="component" value="Unassembled WGS sequence"/>
</dbReference>
<feature type="domain" description="Peptidase C-terminal archaeal/bacterial" evidence="8">
    <location>
        <begin position="442"/>
        <end position="497"/>
    </location>
</feature>
<evidence type="ECO:0000256" key="4">
    <source>
        <dbReference type="ARBA" id="ARBA00022729"/>
    </source>
</evidence>
<keyword evidence="3" id="KW-0479">Metal-binding</keyword>
<keyword evidence="11" id="KW-1185">Reference proteome</keyword>
<name>A0ABV7WTX5_9GAMM</name>
<sequence>MKATLMASLLGLSLSTAALAEDVWISMGADGYQSLKDHYPSMIQKEAKLPTTLMSAEAPATQLILVKERHLSIISELMHHQHNRCGGFIAHESLTAAQTDLVQNQTMMSQAQSIAVNYTLDNADVVNALQQTMTEPGIRNTVIDLQAFVNRYYTSTHGVDSANWLRDEWSTISNGRTDISVSLFNHSWAQPSVIMTIEGRTNPDEVVVLGAHLDSIISGGMSNDTRAPGADDDASGIATLTELIRTIVTTDFKPNRTVKLIGYAAEEVGLRGSKAIAAEHRSNGTNVVGVLQLDMTNYQGSSQDIYIIDDYTNAAQNNFLEQLVTVYQPELSVGRSTCGYACSDHASWTNEGYPASFPFEATFNGANPHIHTTGDTLDKSGNHAFHALKFGKLAAAFVAELAKGNMSDTPPPPPEPGTEVTDSFSGQVARNQELNFGPVLAAANSTVNVVMSGNNDADLYVRVGAAPTTSNYDCRPYKSGSAETCTVSIGNSDANVYIMARGYSSSASSFNIDATYTPAGSTPPPPPSNTPVTENFTGSVGKSQEQHYGPFSITSASQFIAQMTGNNDADLYVRFGAQPTTSSYDCRPYKNGSTESCDLTSGANDSSAFVMVRGYSSSASSYSLSVEYLPQP</sequence>
<evidence type="ECO:0000313" key="11">
    <source>
        <dbReference type="Proteomes" id="UP001595710"/>
    </source>
</evidence>
<feature type="chain" id="PRO_5046123715" evidence="7">
    <location>
        <begin position="21"/>
        <end position="632"/>
    </location>
</feature>
<dbReference type="Gene3D" id="2.60.120.380">
    <property type="match status" value="2"/>
</dbReference>
<dbReference type="Pfam" id="PF04389">
    <property type="entry name" value="Peptidase_M28"/>
    <property type="match status" value="1"/>
</dbReference>
<dbReference type="PANTHER" id="PTHR12147">
    <property type="entry name" value="METALLOPEPTIDASE M28 FAMILY MEMBER"/>
    <property type="match status" value="1"/>
</dbReference>